<dbReference type="PANTHER" id="PTHR48073:SF2">
    <property type="entry name" value="O-SUCCINYLBENZOATE SYNTHASE"/>
    <property type="match status" value="1"/>
</dbReference>
<dbReference type="Gene3D" id="3.20.20.120">
    <property type="entry name" value="Enolase-like C-terminal domain"/>
    <property type="match status" value="1"/>
</dbReference>
<dbReference type="GO" id="GO:0009063">
    <property type="term" value="P:amino acid catabolic process"/>
    <property type="evidence" value="ECO:0007669"/>
    <property type="project" value="InterPro"/>
</dbReference>
<gene>
    <name evidence="3" type="ORF">F0P94_02850</name>
</gene>
<feature type="domain" description="Mandelate racemase/muconate lactonizing enzyme C-terminal" evidence="2">
    <location>
        <begin position="142"/>
        <end position="240"/>
    </location>
</feature>
<dbReference type="SUPFAM" id="SSF54826">
    <property type="entry name" value="Enolase N-terminal domain-like"/>
    <property type="match status" value="1"/>
</dbReference>
<keyword evidence="1" id="KW-0479">Metal-binding</keyword>
<dbReference type="EMBL" id="VTWT01000001">
    <property type="protein sequence ID" value="KAA9346035.1"/>
    <property type="molecule type" value="Genomic_DNA"/>
</dbReference>
<protein>
    <submittedName>
        <fullName evidence="3">O-succinylbenzoate synthase</fullName>
    </submittedName>
</protein>
<dbReference type="CDD" id="cd03320">
    <property type="entry name" value="OSBS"/>
    <property type="match status" value="1"/>
</dbReference>
<dbReference type="PANTHER" id="PTHR48073">
    <property type="entry name" value="O-SUCCINYLBENZOATE SYNTHASE-RELATED"/>
    <property type="match status" value="1"/>
</dbReference>
<dbReference type="SMART" id="SM00922">
    <property type="entry name" value="MR_MLE"/>
    <property type="match status" value="1"/>
</dbReference>
<evidence type="ECO:0000259" key="2">
    <source>
        <dbReference type="SMART" id="SM00922"/>
    </source>
</evidence>
<dbReference type="AlphaFoldDB" id="A0A5N1J9P7"/>
<evidence type="ECO:0000313" key="3">
    <source>
        <dbReference type="EMBL" id="KAA9346035.1"/>
    </source>
</evidence>
<dbReference type="InterPro" id="IPR013342">
    <property type="entry name" value="Mandelate_racemase_C"/>
</dbReference>
<dbReference type="Pfam" id="PF13378">
    <property type="entry name" value="MR_MLE_C"/>
    <property type="match status" value="1"/>
</dbReference>
<dbReference type="PROSITE" id="PS00909">
    <property type="entry name" value="MR_MLE_2"/>
    <property type="match status" value="1"/>
</dbReference>
<organism evidence="3 4">
    <name type="scientific">Adhaeribacter soli</name>
    <dbReference type="NCBI Taxonomy" id="2607655"/>
    <lineage>
        <taxon>Bacteria</taxon>
        <taxon>Pseudomonadati</taxon>
        <taxon>Bacteroidota</taxon>
        <taxon>Cytophagia</taxon>
        <taxon>Cytophagales</taxon>
        <taxon>Hymenobacteraceae</taxon>
        <taxon>Adhaeribacter</taxon>
    </lineage>
</organism>
<evidence type="ECO:0000256" key="1">
    <source>
        <dbReference type="ARBA" id="ARBA00022723"/>
    </source>
</evidence>
<dbReference type="SFLD" id="SFLDF00009">
    <property type="entry name" value="o-succinylbenzoate_synthase"/>
    <property type="match status" value="1"/>
</dbReference>
<dbReference type="InterPro" id="IPR018110">
    <property type="entry name" value="Mandel_Rmase/mucon_lact_enz_CS"/>
</dbReference>
<sequence>MPFQLQYHRHDLQFKFAARTSRGSLTTHTVYYLKLSNSDEPGIFCYGEAAPLAGLSVDHRPDFENRLAALCRTFNTQNLTLPEAVETWFAHQDLVTWPALKFAFETAWLDYKNGGRKMLFDTGFSRGETGIPINGLIWMGDEAFMQEQIEQKLNQGFDCLKLKIGGLDFQTELRILKSIREVANQDKLTIRLDANGAFKPEEALEKLEKLAAYHIHSIEQPIKPNQPFAMRNICAKSPIPVALDEELIGVALPAKRRGLLQYIQPQYIILKPTLVGGLSDCRKWISLAEKMDIGWWITSALESNIGLNAIAQFTSTFENPIPQGLGTGQLYHNNIPSPLVIEQGKLFYKTGGAWDIGF</sequence>
<dbReference type="Gene3D" id="3.30.390.10">
    <property type="entry name" value="Enolase-like, N-terminal domain"/>
    <property type="match status" value="1"/>
</dbReference>
<dbReference type="SFLD" id="SFLDG00180">
    <property type="entry name" value="muconate_cycloisomerase"/>
    <property type="match status" value="1"/>
</dbReference>
<dbReference type="RefSeq" id="WP_150902178.1">
    <property type="nucleotide sequence ID" value="NZ_VTWT01000001.1"/>
</dbReference>
<dbReference type="GO" id="GO:0016854">
    <property type="term" value="F:racemase and epimerase activity"/>
    <property type="evidence" value="ECO:0007669"/>
    <property type="project" value="UniProtKB-ARBA"/>
</dbReference>
<dbReference type="InterPro" id="IPR029065">
    <property type="entry name" value="Enolase_C-like"/>
</dbReference>
<dbReference type="SUPFAM" id="SSF51604">
    <property type="entry name" value="Enolase C-terminal domain-like"/>
    <property type="match status" value="1"/>
</dbReference>
<accession>A0A5N1J9P7</accession>
<dbReference type="InterPro" id="IPR029017">
    <property type="entry name" value="Enolase-like_N"/>
</dbReference>
<dbReference type="SFLD" id="SFLDS00001">
    <property type="entry name" value="Enolase"/>
    <property type="match status" value="1"/>
</dbReference>
<dbReference type="InterPro" id="IPR036849">
    <property type="entry name" value="Enolase-like_C_sf"/>
</dbReference>
<evidence type="ECO:0000313" key="4">
    <source>
        <dbReference type="Proteomes" id="UP000326570"/>
    </source>
</evidence>
<proteinExistence type="predicted"/>
<dbReference type="GO" id="GO:0046872">
    <property type="term" value="F:metal ion binding"/>
    <property type="evidence" value="ECO:0007669"/>
    <property type="project" value="UniProtKB-KW"/>
</dbReference>
<keyword evidence="4" id="KW-1185">Reference proteome</keyword>
<reference evidence="3 4" key="1">
    <citation type="submission" date="2019-09" db="EMBL/GenBank/DDBJ databases">
        <title>Genome sequence of Adhaeribacter sp. M2.</title>
        <authorList>
            <person name="Srinivasan S."/>
        </authorList>
    </citation>
    <scope>NUCLEOTIDE SEQUENCE [LARGE SCALE GENOMIC DNA]</scope>
    <source>
        <strain evidence="3 4">M2</strain>
    </source>
</reference>
<name>A0A5N1J9P7_9BACT</name>
<comment type="caution">
    <text evidence="3">The sequence shown here is derived from an EMBL/GenBank/DDBJ whole genome shotgun (WGS) entry which is preliminary data.</text>
</comment>
<dbReference type="Proteomes" id="UP000326570">
    <property type="component" value="Unassembled WGS sequence"/>
</dbReference>